<dbReference type="EMBL" id="CAJNOO010000931">
    <property type="protein sequence ID" value="CAF1064308.1"/>
    <property type="molecule type" value="Genomic_DNA"/>
</dbReference>
<feature type="region of interest" description="Disordered" evidence="1">
    <location>
        <begin position="1"/>
        <end position="57"/>
    </location>
</feature>
<protein>
    <submittedName>
        <fullName evidence="2">Uncharacterized protein</fullName>
    </submittedName>
</protein>
<proteinExistence type="predicted"/>
<organism evidence="2 4">
    <name type="scientific">Rotaria sordida</name>
    <dbReference type="NCBI Taxonomy" id="392033"/>
    <lineage>
        <taxon>Eukaryota</taxon>
        <taxon>Metazoa</taxon>
        <taxon>Spiralia</taxon>
        <taxon>Gnathifera</taxon>
        <taxon>Rotifera</taxon>
        <taxon>Eurotatoria</taxon>
        <taxon>Bdelloidea</taxon>
        <taxon>Philodinida</taxon>
        <taxon>Philodinidae</taxon>
        <taxon>Rotaria</taxon>
    </lineage>
</organism>
<accession>A0A814LEZ1</accession>
<feature type="compositionally biased region" description="Polar residues" evidence="1">
    <location>
        <begin position="22"/>
        <end position="34"/>
    </location>
</feature>
<dbReference type="AlphaFoldDB" id="A0A814LEZ1"/>
<sequence length="196" mass="23170">MLKDTEDEQKKKVRKIRKHRSTSQQHKLNSSRSFNRSERPSKRHRSSTIKRSSSSKLTKEEIKYQHFVRDLKRDIQIHLNQCLRENRFDPCGKQRFQINPSFNSKRSTSVLSSHQTDDTTTIVTSTTYNQQRLMKFSKNSENKRLTANAQALLTGPAFKNFYTHFIQSRPQQHQQLTLKKSLRPLEESILLPNEQE</sequence>
<dbReference type="OrthoDB" id="10016011at2759"/>
<evidence type="ECO:0000313" key="4">
    <source>
        <dbReference type="Proteomes" id="UP000663882"/>
    </source>
</evidence>
<comment type="caution">
    <text evidence="2">The sequence shown here is derived from an EMBL/GenBank/DDBJ whole genome shotgun (WGS) entry which is preliminary data.</text>
</comment>
<evidence type="ECO:0000256" key="1">
    <source>
        <dbReference type="SAM" id="MobiDB-lite"/>
    </source>
</evidence>
<evidence type="ECO:0000313" key="3">
    <source>
        <dbReference type="EMBL" id="CAF3608631.1"/>
    </source>
</evidence>
<evidence type="ECO:0000313" key="2">
    <source>
        <dbReference type="EMBL" id="CAF1064308.1"/>
    </source>
</evidence>
<feature type="compositionally biased region" description="Basic residues" evidence="1">
    <location>
        <begin position="11"/>
        <end position="21"/>
    </location>
</feature>
<dbReference type="Proteomes" id="UP000663882">
    <property type="component" value="Unassembled WGS sequence"/>
</dbReference>
<gene>
    <name evidence="3" type="ORF">OTI717_LOCUS7181</name>
    <name evidence="2" type="ORF">RFH988_LOCUS17427</name>
</gene>
<feature type="compositionally biased region" description="Basic and acidic residues" evidence="1">
    <location>
        <begin position="1"/>
        <end position="10"/>
    </location>
</feature>
<name>A0A814LEZ1_9BILA</name>
<dbReference type="Proteomes" id="UP000663823">
    <property type="component" value="Unassembled WGS sequence"/>
</dbReference>
<reference evidence="2" key="1">
    <citation type="submission" date="2021-02" db="EMBL/GenBank/DDBJ databases">
        <authorList>
            <person name="Nowell W R."/>
        </authorList>
    </citation>
    <scope>NUCLEOTIDE SEQUENCE</scope>
</reference>
<dbReference type="EMBL" id="CAJOAX010000530">
    <property type="protein sequence ID" value="CAF3608631.1"/>
    <property type="molecule type" value="Genomic_DNA"/>
</dbReference>